<accession>A0ABZ1B5B9</accession>
<evidence type="ECO:0008006" key="4">
    <source>
        <dbReference type="Google" id="ProtNLM"/>
    </source>
</evidence>
<name>A0ABZ1B5B9_9ACTN</name>
<reference evidence="2 3" key="1">
    <citation type="submission" date="2023-12" db="EMBL/GenBank/DDBJ databases">
        <title>Blastococcus brunescens sp. nov., an actonobacterium isolated from sandstone collected in sahara desert.</title>
        <authorList>
            <person name="Gtari M."/>
            <person name="Ghodhbane F."/>
        </authorList>
    </citation>
    <scope>NUCLEOTIDE SEQUENCE [LARGE SCALE GENOMIC DNA]</scope>
    <source>
        <strain evidence="2 3">BMG 8361</strain>
    </source>
</reference>
<dbReference type="Proteomes" id="UP001324287">
    <property type="component" value="Chromosome"/>
</dbReference>
<protein>
    <recommendedName>
        <fullName evidence="4">WYL domain-containing protein</fullName>
    </recommendedName>
</protein>
<feature type="region of interest" description="Disordered" evidence="1">
    <location>
        <begin position="61"/>
        <end position="112"/>
    </location>
</feature>
<organism evidence="2 3">
    <name type="scientific">Blastococcus brunescens</name>
    <dbReference type="NCBI Taxonomy" id="1564165"/>
    <lineage>
        <taxon>Bacteria</taxon>
        <taxon>Bacillati</taxon>
        <taxon>Actinomycetota</taxon>
        <taxon>Actinomycetes</taxon>
        <taxon>Geodermatophilales</taxon>
        <taxon>Geodermatophilaceae</taxon>
        <taxon>Blastococcus</taxon>
    </lineage>
</organism>
<evidence type="ECO:0000313" key="2">
    <source>
        <dbReference type="EMBL" id="WRL65552.1"/>
    </source>
</evidence>
<dbReference type="EMBL" id="CP141261">
    <property type="protein sequence ID" value="WRL65552.1"/>
    <property type="molecule type" value="Genomic_DNA"/>
</dbReference>
<dbReference type="RefSeq" id="WP_324276871.1">
    <property type="nucleotide sequence ID" value="NZ_CP141261.1"/>
</dbReference>
<proteinExistence type="predicted"/>
<gene>
    <name evidence="2" type="ORF">U6N30_08165</name>
</gene>
<sequence>MLREAIERNQLVDLQCIRYTGPDGRLRRVESHHGGLSVAAEERVHGRVIEIQVVEDDGTAQPIHRVPSGQALRGYDGDDGHLEAPGPVTSWHRTAWSSSSPFGRRGSRHRPLREPPFGLAQADSCFAWQVSRSGPLRDTFPDS</sequence>
<evidence type="ECO:0000313" key="3">
    <source>
        <dbReference type="Proteomes" id="UP001324287"/>
    </source>
</evidence>
<evidence type="ECO:0000256" key="1">
    <source>
        <dbReference type="SAM" id="MobiDB-lite"/>
    </source>
</evidence>
<keyword evidence="3" id="KW-1185">Reference proteome</keyword>